<comment type="pathway">
    <text evidence="11">Sulfur metabolism; glutathione metabolism.</text>
</comment>
<evidence type="ECO:0000313" key="12">
    <source>
        <dbReference type="EMBL" id="OFW57610.1"/>
    </source>
</evidence>
<comment type="caution">
    <text evidence="12">The sequence shown here is derived from an EMBL/GenBank/DDBJ whole genome shotgun (WGS) entry which is preliminary data.</text>
</comment>
<dbReference type="EC" id="3.4.19.13" evidence="11"/>
<dbReference type="InterPro" id="IPR029055">
    <property type="entry name" value="Ntn_hydrolases_N"/>
</dbReference>
<dbReference type="PRINTS" id="PR01210">
    <property type="entry name" value="GGTRANSPTASE"/>
</dbReference>
<keyword evidence="4 11" id="KW-0808">Transferase</keyword>
<dbReference type="GO" id="GO:0103068">
    <property type="term" value="F:leukotriene C4 gamma-glutamyl transferase activity"/>
    <property type="evidence" value="ECO:0007669"/>
    <property type="project" value="UniProtKB-EC"/>
</dbReference>
<evidence type="ECO:0000256" key="7">
    <source>
        <dbReference type="ARBA" id="ARBA00023315"/>
    </source>
</evidence>
<comment type="catalytic activity">
    <reaction evidence="1 11">
        <text>an S-substituted glutathione + H2O = an S-substituted L-cysteinylglycine + L-glutamate</text>
        <dbReference type="Rhea" id="RHEA:59468"/>
        <dbReference type="ChEBI" id="CHEBI:15377"/>
        <dbReference type="ChEBI" id="CHEBI:29985"/>
        <dbReference type="ChEBI" id="CHEBI:90779"/>
        <dbReference type="ChEBI" id="CHEBI:143103"/>
        <dbReference type="EC" id="3.4.19.13"/>
    </reaction>
</comment>
<evidence type="ECO:0000256" key="10">
    <source>
        <dbReference type="PIRSR" id="PIRSR600101-2"/>
    </source>
</evidence>
<evidence type="ECO:0000256" key="5">
    <source>
        <dbReference type="ARBA" id="ARBA00022801"/>
    </source>
</evidence>
<evidence type="ECO:0000256" key="4">
    <source>
        <dbReference type="ARBA" id="ARBA00022679"/>
    </source>
</evidence>
<dbReference type="GO" id="GO:0036374">
    <property type="term" value="F:glutathione hydrolase activity"/>
    <property type="evidence" value="ECO:0007669"/>
    <property type="project" value="UniProtKB-UniRule"/>
</dbReference>
<feature type="active site" description="Nucleophile" evidence="9">
    <location>
        <position position="375"/>
    </location>
</feature>
<dbReference type="SUPFAM" id="SSF56235">
    <property type="entry name" value="N-terminal nucleophile aminohydrolases (Ntn hydrolases)"/>
    <property type="match status" value="1"/>
</dbReference>
<proteinExistence type="inferred from homology"/>
<dbReference type="GO" id="GO:0006751">
    <property type="term" value="P:glutathione catabolic process"/>
    <property type="evidence" value="ECO:0007669"/>
    <property type="project" value="UniProtKB-UniRule"/>
</dbReference>
<keyword evidence="6 11" id="KW-0865">Zymogen</keyword>
<dbReference type="EMBL" id="MELK01000031">
    <property type="protein sequence ID" value="OFW57610.1"/>
    <property type="molecule type" value="Genomic_DNA"/>
</dbReference>
<evidence type="ECO:0000256" key="6">
    <source>
        <dbReference type="ARBA" id="ARBA00023145"/>
    </source>
</evidence>
<feature type="binding site" evidence="10">
    <location>
        <position position="459"/>
    </location>
    <ligand>
        <name>L-glutamate</name>
        <dbReference type="ChEBI" id="CHEBI:29985"/>
    </ligand>
</feature>
<dbReference type="Pfam" id="PF01019">
    <property type="entry name" value="G_glu_transpept"/>
    <property type="match status" value="1"/>
</dbReference>
<dbReference type="STRING" id="1797197.A2Y75_08175"/>
<dbReference type="GO" id="GO:0006750">
    <property type="term" value="P:glutathione biosynthetic process"/>
    <property type="evidence" value="ECO:0007669"/>
    <property type="project" value="UniProtKB-KW"/>
</dbReference>
<evidence type="ECO:0000256" key="3">
    <source>
        <dbReference type="ARBA" id="ARBA00009381"/>
    </source>
</evidence>
<comment type="catalytic activity">
    <reaction evidence="8 11">
        <text>an N-terminal (5-L-glutamyl)-[peptide] + an alpha-amino acid = 5-L-glutamyl amino acid + an N-terminal L-alpha-aminoacyl-[peptide]</text>
        <dbReference type="Rhea" id="RHEA:23904"/>
        <dbReference type="Rhea" id="RHEA-COMP:9780"/>
        <dbReference type="Rhea" id="RHEA-COMP:9795"/>
        <dbReference type="ChEBI" id="CHEBI:77644"/>
        <dbReference type="ChEBI" id="CHEBI:78597"/>
        <dbReference type="ChEBI" id="CHEBI:78599"/>
        <dbReference type="ChEBI" id="CHEBI:78608"/>
        <dbReference type="EC" id="2.3.2.2"/>
    </reaction>
</comment>
<keyword evidence="5 11" id="KW-0378">Hydrolase</keyword>
<gene>
    <name evidence="12" type="ORF">A2Y75_08175</name>
</gene>
<evidence type="ECO:0000256" key="8">
    <source>
        <dbReference type="ARBA" id="ARBA00047417"/>
    </source>
</evidence>
<accession>A0A1F2WL46</accession>
<dbReference type="InterPro" id="IPR043137">
    <property type="entry name" value="GGT_ssub_C"/>
</dbReference>
<dbReference type="NCBIfam" id="TIGR00066">
    <property type="entry name" value="g_glut_trans"/>
    <property type="match status" value="1"/>
</dbReference>
<dbReference type="PANTHER" id="PTHR43199:SF1">
    <property type="entry name" value="GLUTATHIONE HYDROLASE PROENZYME"/>
    <property type="match status" value="1"/>
</dbReference>
<evidence type="ECO:0000256" key="2">
    <source>
        <dbReference type="ARBA" id="ARBA00001089"/>
    </source>
</evidence>
<name>A0A1F2WL46_9ACTN</name>
<organism evidence="12 13">
    <name type="scientific">Candidatus Solincola sediminis</name>
    <dbReference type="NCBI Taxonomy" id="1797199"/>
    <lineage>
        <taxon>Bacteria</taxon>
        <taxon>Bacillati</taxon>
        <taxon>Actinomycetota</taxon>
        <taxon>Candidatus Geothermincolia</taxon>
        <taxon>Candidatus Geothermincolales</taxon>
        <taxon>Candidatus Geothermincolaceae</taxon>
        <taxon>Candidatus Solincola</taxon>
    </lineage>
</organism>
<dbReference type="UniPathway" id="UPA00204"/>
<comment type="subunit">
    <text evidence="11">This enzyme consists of two polypeptide chains, which are synthesized in precursor form from a single polypeptide.</text>
</comment>
<comment type="catalytic activity">
    <reaction evidence="2 11">
        <text>glutathione + H2O = L-cysteinylglycine + L-glutamate</text>
        <dbReference type="Rhea" id="RHEA:28807"/>
        <dbReference type="ChEBI" id="CHEBI:15377"/>
        <dbReference type="ChEBI" id="CHEBI:29985"/>
        <dbReference type="ChEBI" id="CHEBI:57925"/>
        <dbReference type="ChEBI" id="CHEBI:61694"/>
        <dbReference type="EC" id="3.4.19.13"/>
    </reaction>
</comment>
<dbReference type="InterPro" id="IPR000101">
    <property type="entry name" value="GGT_peptidase"/>
</dbReference>
<evidence type="ECO:0000256" key="9">
    <source>
        <dbReference type="PIRSR" id="PIRSR600101-1"/>
    </source>
</evidence>
<reference evidence="12 13" key="1">
    <citation type="journal article" date="2016" name="Nat. Commun.">
        <title>Thousands of microbial genomes shed light on interconnected biogeochemical processes in an aquifer system.</title>
        <authorList>
            <person name="Anantharaman K."/>
            <person name="Brown C.T."/>
            <person name="Hug L.A."/>
            <person name="Sharon I."/>
            <person name="Castelle C.J."/>
            <person name="Probst A.J."/>
            <person name="Thomas B.C."/>
            <person name="Singh A."/>
            <person name="Wilkins M.J."/>
            <person name="Karaoz U."/>
            <person name="Brodie E.L."/>
            <person name="Williams K.H."/>
            <person name="Hubbard S.S."/>
            <person name="Banfield J.F."/>
        </authorList>
    </citation>
    <scope>NUCLEOTIDE SEQUENCE [LARGE SCALE GENOMIC DNA]</scope>
</reference>
<evidence type="ECO:0000256" key="1">
    <source>
        <dbReference type="ARBA" id="ARBA00001049"/>
    </source>
</evidence>
<evidence type="ECO:0000313" key="13">
    <source>
        <dbReference type="Proteomes" id="UP000177876"/>
    </source>
</evidence>
<dbReference type="AlphaFoldDB" id="A0A1F2WL46"/>
<dbReference type="PANTHER" id="PTHR43199">
    <property type="entry name" value="GLUTATHIONE HYDROLASE"/>
    <property type="match status" value="1"/>
</dbReference>
<evidence type="ECO:0000256" key="11">
    <source>
        <dbReference type="RuleBase" id="RU368036"/>
    </source>
</evidence>
<sequence length="558" mass="60233">MARYGWVYGVLVLVAMAVSSSRNRWGVILGTATTPAQAGQGMVSSAHPVATQAGLDILKVGGNAFDAAVALAAVLNVVEPMMSGMGGYGTILVYDAEGRRVRFLNSSGRIPAAVDSDVFRAPTPGYEENRSGPKAVSMPGNVHAWEAMSKEYGRLEWSRLFEAALRLSGEGFAISKGLAGAIEHSYANFPEKSKGFYGKNGGPLKAGETLIQKDLARSLRLIAEKGAEAFYRGEIAAAIDREMKATGGFLSKVDLAADQAEWWEPIHVNYRGCEVYAASPPATSFCSLIRLGMMSRFETRTLGHNSAAYLHRFAEVSKHAFWCRLAYAGDPETNAPPLAKLLSEEYWKVETGKIDLKRARPFVPPGSAPDKITHTTHFVVADKWGNLVSATQTLGNLFGSRIMPEGTGIWLNNSLAYCTFEPKGNPMDVHAGHHKLSGDCPTIIFKEGRPWAAIGTPGGHTIGQTVPQMVMNLIDFGMNIQEAIASPLISFYEPDWLLIEKSIPQEVQDELSKMGHKIRAVNGLTNAHGITVDYDAKGRPVRFSGGSDPRGEGQAAGF</sequence>
<dbReference type="Gene3D" id="3.60.20.40">
    <property type="match status" value="1"/>
</dbReference>
<protein>
    <recommendedName>
        <fullName evidence="11">Glutathione hydrolase proenzyme</fullName>
        <ecNumber evidence="11">2.3.2.2</ecNumber>
        <ecNumber evidence="11">3.4.19.13</ecNumber>
    </recommendedName>
    <component>
        <recommendedName>
            <fullName evidence="11">Glutathione hydrolase large chain</fullName>
        </recommendedName>
    </component>
    <component>
        <recommendedName>
            <fullName evidence="11">Glutathione hydrolase small chain</fullName>
        </recommendedName>
    </component>
</protein>
<dbReference type="InterPro" id="IPR051792">
    <property type="entry name" value="GGT_bact"/>
</dbReference>
<keyword evidence="11" id="KW-0317">Glutathione biosynthesis</keyword>
<dbReference type="Gene3D" id="1.10.246.130">
    <property type="match status" value="1"/>
</dbReference>
<dbReference type="Proteomes" id="UP000177876">
    <property type="component" value="Unassembled WGS sequence"/>
</dbReference>
<keyword evidence="7 11" id="KW-0012">Acyltransferase</keyword>
<comment type="PTM">
    <text evidence="11">Cleaved by autocatalysis into a large and a small subunit.</text>
</comment>
<dbReference type="EC" id="2.3.2.2" evidence="11"/>
<comment type="similarity">
    <text evidence="3 11">Belongs to the gamma-glutamyltransferase family.</text>
</comment>
<dbReference type="InterPro" id="IPR043138">
    <property type="entry name" value="GGT_lsub"/>
</dbReference>